<gene>
    <name evidence="1" type="ORF">HPB50_001195</name>
</gene>
<accession>A0ACB7SDK3</accession>
<evidence type="ECO:0000313" key="1">
    <source>
        <dbReference type="EMBL" id="KAH6931864.1"/>
    </source>
</evidence>
<sequence>MPDCDTFREKATKKVASGCLTTRAVVCSIHFKEEDYKAGLKRKVLRPTAVPTQFPLYPAYMLPAASKKRRSCRTCHCHN</sequence>
<dbReference type="EMBL" id="CM023484">
    <property type="protein sequence ID" value="KAH6931864.1"/>
    <property type="molecule type" value="Genomic_DNA"/>
</dbReference>
<evidence type="ECO:0000313" key="2">
    <source>
        <dbReference type="Proteomes" id="UP000821845"/>
    </source>
</evidence>
<comment type="caution">
    <text evidence="1">The sequence shown here is derived from an EMBL/GenBank/DDBJ whole genome shotgun (WGS) entry which is preliminary data.</text>
</comment>
<proteinExistence type="predicted"/>
<reference evidence="1" key="1">
    <citation type="submission" date="2020-05" db="EMBL/GenBank/DDBJ databases">
        <title>Large-scale comparative analyses of tick genomes elucidate their genetic diversity and vector capacities.</title>
        <authorList>
            <person name="Jia N."/>
            <person name="Wang J."/>
            <person name="Shi W."/>
            <person name="Du L."/>
            <person name="Sun Y."/>
            <person name="Zhan W."/>
            <person name="Jiang J."/>
            <person name="Wang Q."/>
            <person name="Zhang B."/>
            <person name="Ji P."/>
            <person name="Sakyi L.B."/>
            <person name="Cui X."/>
            <person name="Yuan T."/>
            <person name="Jiang B."/>
            <person name="Yang W."/>
            <person name="Lam T.T.-Y."/>
            <person name="Chang Q."/>
            <person name="Ding S."/>
            <person name="Wang X."/>
            <person name="Zhu J."/>
            <person name="Ruan X."/>
            <person name="Zhao L."/>
            <person name="Wei J."/>
            <person name="Que T."/>
            <person name="Du C."/>
            <person name="Cheng J."/>
            <person name="Dai P."/>
            <person name="Han X."/>
            <person name="Huang E."/>
            <person name="Gao Y."/>
            <person name="Liu J."/>
            <person name="Shao H."/>
            <person name="Ye R."/>
            <person name="Li L."/>
            <person name="Wei W."/>
            <person name="Wang X."/>
            <person name="Wang C."/>
            <person name="Yang T."/>
            <person name="Huo Q."/>
            <person name="Li W."/>
            <person name="Guo W."/>
            <person name="Chen H."/>
            <person name="Zhou L."/>
            <person name="Ni X."/>
            <person name="Tian J."/>
            <person name="Zhou Y."/>
            <person name="Sheng Y."/>
            <person name="Liu T."/>
            <person name="Pan Y."/>
            <person name="Xia L."/>
            <person name="Li J."/>
            <person name="Zhao F."/>
            <person name="Cao W."/>
        </authorList>
    </citation>
    <scope>NUCLEOTIDE SEQUENCE</scope>
    <source>
        <strain evidence="1">Hyas-2018</strain>
    </source>
</reference>
<protein>
    <submittedName>
        <fullName evidence="1">Uncharacterized protein</fullName>
    </submittedName>
</protein>
<keyword evidence="2" id="KW-1185">Reference proteome</keyword>
<name>A0ACB7SDK3_HYAAI</name>
<dbReference type="Proteomes" id="UP000821845">
    <property type="component" value="Chromosome 4"/>
</dbReference>
<organism evidence="1 2">
    <name type="scientific">Hyalomma asiaticum</name>
    <name type="common">Tick</name>
    <dbReference type="NCBI Taxonomy" id="266040"/>
    <lineage>
        <taxon>Eukaryota</taxon>
        <taxon>Metazoa</taxon>
        <taxon>Ecdysozoa</taxon>
        <taxon>Arthropoda</taxon>
        <taxon>Chelicerata</taxon>
        <taxon>Arachnida</taxon>
        <taxon>Acari</taxon>
        <taxon>Parasitiformes</taxon>
        <taxon>Ixodida</taxon>
        <taxon>Ixodoidea</taxon>
        <taxon>Ixodidae</taxon>
        <taxon>Hyalomminae</taxon>
        <taxon>Hyalomma</taxon>
    </lineage>
</organism>